<keyword evidence="5" id="KW-1185">Reference proteome</keyword>
<accession>A0A834R4M2</accession>
<dbReference type="GO" id="GO:0048513">
    <property type="term" value="P:animal organ development"/>
    <property type="evidence" value="ECO:0007669"/>
    <property type="project" value="TreeGrafter"/>
</dbReference>
<dbReference type="InterPro" id="IPR036612">
    <property type="entry name" value="KH_dom_type_1_sf"/>
</dbReference>
<dbReference type="Proteomes" id="UP000070412">
    <property type="component" value="Unassembled WGS sequence"/>
</dbReference>
<proteinExistence type="predicted"/>
<dbReference type="PANTHER" id="PTHR10603:SF7">
    <property type="entry name" value="FRAGILE X MESSENGER RIBONUCLEOPROTEIN 1 HOMOLOG"/>
    <property type="match status" value="1"/>
</dbReference>
<evidence type="ECO:0000313" key="4">
    <source>
        <dbReference type="EnsemblMetazoa" id="KAF7489986.1"/>
    </source>
</evidence>
<dbReference type="SUPFAM" id="SSF54791">
    <property type="entry name" value="Eukaryotic type KH-domain (KH-domain type I)"/>
    <property type="match status" value="1"/>
</dbReference>
<dbReference type="InterPro" id="IPR004088">
    <property type="entry name" value="KH_dom_type_1"/>
</dbReference>
<organism evidence="3">
    <name type="scientific">Sarcoptes scabiei</name>
    <name type="common">Itch mite</name>
    <name type="synonym">Acarus scabiei</name>
    <dbReference type="NCBI Taxonomy" id="52283"/>
    <lineage>
        <taxon>Eukaryota</taxon>
        <taxon>Metazoa</taxon>
        <taxon>Ecdysozoa</taxon>
        <taxon>Arthropoda</taxon>
        <taxon>Chelicerata</taxon>
        <taxon>Arachnida</taxon>
        <taxon>Acari</taxon>
        <taxon>Acariformes</taxon>
        <taxon>Sarcoptiformes</taxon>
        <taxon>Astigmata</taxon>
        <taxon>Psoroptidia</taxon>
        <taxon>Sarcoptoidea</taxon>
        <taxon>Sarcoptidae</taxon>
        <taxon>Sarcoptinae</taxon>
        <taxon>Sarcoptes</taxon>
    </lineage>
</organism>
<protein>
    <submittedName>
        <fullName evidence="3">Fragile X mental retardation syndrome-related protein 2</fullName>
    </submittedName>
</protein>
<sequence>MDQPTKMIENGIIEINLSPDDTDSPIVWYEAYLLDVIMMSNNVSNNAPDSSNNENAEGDKLLAKIVLAKNDEQAHQTISHSESYRNYPLSWIRLPPSSKPNHKFNESSIVEVRFVEESSKNVGWKLATIKKLKNTAIVVEFIENEINRNANKVLDETISNCMNSQSTSFDVVDYENVRLPNLSQSFDEHSSEKFLNQLIRFDFVADINQIDPNWLKDAQLLKKFRTVENLINIHYNEKKHSLVCLGFIWDQTDFARKKFMQQCKLLTEWHFKAVKETSHMTKHLLMPKDSISDDIPTLCLTVEKNLIGLAIGKHGSNIQKARQVEGIKSIELHDLSNTFIIKGSTLDSCNIAASLLHFKAETLEITGQKDFFNNKNLISELVVKSGLFECQVFDPRMLAQSATHHQRSMQTGHDFNHGACNNLDAHTFEIRLIGTIKAIDDFKIMLNFQLGEYASIKELKDKYNLNQNSQENGFRNSLRRRHGKKFSDIVKT</sequence>
<dbReference type="CDD" id="cd22426">
    <property type="entry name" value="KH_I_FMR1_FXR_rpt2"/>
    <property type="match status" value="1"/>
</dbReference>
<dbReference type="AlphaFoldDB" id="A0A834R4M2"/>
<dbReference type="Gene3D" id="2.30.30.140">
    <property type="match status" value="1"/>
</dbReference>
<dbReference type="Gene3D" id="3.30.1370.10">
    <property type="entry name" value="K Homology domain, type 1"/>
    <property type="match status" value="1"/>
</dbReference>
<dbReference type="InterPro" id="IPR040148">
    <property type="entry name" value="FMR1"/>
</dbReference>
<dbReference type="EMBL" id="WVUK01000063">
    <property type="protein sequence ID" value="KAF7489986.1"/>
    <property type="molecule type" value="Genomic_DNA"/>
</dbReference>
<dbReference type="GO" id="GO:0051028">
    <property type="term" value="P:mRNA transport"/>
    <property type="evidence" value="ECO:0007669"/>
    <property type="project" value="TreeGrafter"/>
</dbReference>
<dbReference type="GO" id="GO:0010494">
    <property type="term" value="C:cytoplasmic stress granule"/>
    <property type="evidence" value="ECO:0007669"/>
    <property type="project" value="TreeGrafter"/>
</dbReference>
<dbReference type="GO" id="GO:0099577">
    <property type="term" value="P:regulation of translation at presynapse, modulating synaptic transmission"/>
    <property type="evidence" value="ECO:0007669"/>
    <property type="project" value="TreeGrafter"/>
</dbReference>
<feature type="domain" description="K Homology" evidence="2">
    <location>
        <begin position="299"/>
        <end position="356"/>
    </location>
</feature>
<evidence type="ECO:0000313" key="3">
    <source>
        <dbReference type="EMBL" id="KAF7489986.1"/>
    </source>
</evidence>
<dbReference type="PROSITE" id="PS50084">
    <property type="entry name" value="KH_TYPE_1"/>
    <property type="match status" value="1"/>
</dbReference>
<dbReference type="GO" id="GO:0045182">
    <property type="term" value="F:translation regulator activity"/>
    <property type="evidence" value="ECO:0007669"/>
    <property type="project" value="TreeGrafter"/>
</dbReference>
<evidence type="ECO:0000259" key="2">
    <source>
        <dbReference type="Pfam" id="PF00013"/>
    </source>
</evidence>
<dbReference type="GO" id="GO:0003730">
    <property type="term" value="F:mRNA 3'-UTR binding"/>
    <property type="evidence" value="ECO:0007669"/>
    <property type="project" value="TreeGrafter"/>
</dbReference>
<dbReference type="GO" id="GO:0043005">
    <property type="term" value="C:neuron projection"/>
    <property type="evidence" value="ECO:0007669"/>
    <property type="project" value="TreeGrafter"/>
</dbReference>
<dbReference type="EnsemblMetazoa" id="SSS_8033s_mrna">
    <property type="protein sequence ID" value="KAF7489986.1"/>
    <property type="gene ID" value="SSS_8033"/>
</dbReference>
<name>A0A834R4M2_SARSC</name>
<keyword evidence="1" id="KW-0694">RNA-binding</keyword>
<dbReference type="GO" id="GO:0098793">
    <property type="term" value="C:presynapse"/>
    <property type="evidence" value="ECO:0007669"/>
    <property type="project" value="GOC"/>
</dbReference>
<reference evidence="4" key="3">
    <citation type="submission" date="2022-06" db="UniProtKB">
        <authorList>
            <consortium name="EnsemblMetazoa"/>
        </authorList>
    </citation>
    <scope>IDENTIFICATION</scope>
</reference>
<evidence type="ECO:0000313" key="5">
    <source>
        <dbReference type="Proteomes" id="UP000070412"/>
    </source>
</evidence>
<reference evidence="3" key="2">
    <citation type="submission" date="2020-01" db="EMBL/GenBank/DDBJ databases">
        <authorList>
            <person name="Korhonen P.K.K."/>
            <person name="Guangxu M.G."/>
            <person name="Wang T.W."/>
            <person name="Stroehlein A.J.S."/>
            <person name="Young N.D."/>
            <person name="Ang C.-S.A."/>
            <person name="Fernando D.W.F."/>
            <person name="Lu H.L."/>
            <person name="Taylor S.T."/>
            <person name="Ehtesham M.E.M."/>
            <person name="Najaraj S.H.N."/>
            <person name="Harsha G.H.G."/>
            <person name="Madugundu A.M."/>
            <person name="Renuse S.R."/>
            <person name="Holt D.H."/>
            <person name="Pandey A.P."/>
            <person name="Papenfuss A.P."/>
            <person name="Gasser R.B.G."/>
            <person name="Fischer K.F."/>
        </authorList>
    </citation>
    <scope>NUCLEOTIDE SEQUENCE</scope>
    <source>
        <strain evidence="3">SSS_KF_BRIS2020</strain>
    </source>
</reference>
<dbReference type="Pfam" id="PF00013">
    <property type="entry name" value="KH_1"/>
    <property type="match status" value="1"/>
</dbReference>
<dbReference type="GO" id="GO:0043488">
    <property type="term" value="P:regulation of mRNA stability"/>
    <property type="evidence" value="ECO:0007669"/>
    <property type="project" value="TreeGrafter"/>
</dbReference>
<reference evidence="5" key="1">
    <citation type="journal article" date="2020" name="PLoS Negl. Trop. Dis.">
        <title>High-quality nuclear genome for Sarcoptes scabiei-A critical resource for a neglected parasite.</title>
        <authorList>
            <person name="Korhonen P.K."/>
            <person name="Gasser R.B."/>
            <person name="Ma G."/>
            <person name="Wang T."/>
            <person name="Stroehlein A.J."/>
            <person name="Young N.D."/>
            <person name="Ang C.S."/>
            <person name="Fernando D.D."/>
            <person name="Lu H.C."/>
            <person name="Taylor S."/>
            <person name="Reynolds S.L."/>
            <person name="Mofiz E."/>
            <person name="Najaraj S.H."/>
            <person name="Gowda H."/>
            <person name="Madugundu A."/>
            <person name="Renuse S."/>
            <person name="Holt D."/>
            <person name="Pandey A."/>
            <person name="Papenfuss A.T."/>
            <person name="Fischer K."/>
        </authorList>
    </citation>
    <scope>NUCLEOTIDE SEQUENCE [LARGE SCALE GENOMIC DNA]</scope>
</reference>
<dbReference type="PANTHER" id="PTHR10603">
    <property type="entry name" value="FRAGILE X MENTAL RETARDATION SYNDROME-RELATED PROTEIN"/>
    <property type="match status" value="1"/>
</dbReference>
<dbReference type="OrthoDB" id="6504465at2759"/>
<dbReference type="GO" id="GO:0005634">
    <property type="term" value="C:nucleus"/>
    <property type="evidence" value="ECO:0007669"/>
    <property type="project" value="TreeGrafter"/>
</dbReference>
<dbReference type="GO" id="GO:0045727">
    <property type="term" value="P:positive regulation of translation"/>
    <property type="evidence" value="ECO:0007669"/>
    <property type="project" value="TreeGrafter"/>
</dbReference>
<dbReference type="GO" id="GO:0048170">
    <property type="term" value="P:positive regulation of long-term neuronal synaptic plasticity"/>
    <property type="evidence" value="ECO:0007669"/>
    <property type="project" value="TreeGrafter"/>
</dbReference>
<gene>
    <name evidence="3" type="ORF">SSS_8033</name>
</gene>
<evidence type="ECO:0000256" key="1">
    <source>
        <dbReference type="PROSITE-ProRule" id="PRU00117"/>
    </source>
</evidence>